<dbReference type="Proteomes" id="UP000006753">
    <property type="component" value="Unassembled WGS sequence"/>
</dbReference>
<sequence length="187" mass="18759">MKLNSFSVVGIVLAPGAFASAHVPIGVDFPASLDTAVADPVTRTKSATAFSVYPDHLPDPSKVEKTIIIAIPGQTTITSYEKSYTTISATNFSAVVSSSALGSSNASFSAPTISVTLPALTSTSTHTTHTPHTNATSTSAVTTRTEVTTSKTVSVPVSTTSAAAAAPSLATALGLGGFIGAAMMAIL</sequence>
<name>K1WKE4_MARBU</name>
<accession>K1WKE4</accession>
<feature type="region of interest" description="Disordered" evidence="1">
    <location>
        <begin position="123"/>
        <end position="147"/>
    </location>
</feature>
<reference evidence="3 4" key="1">
    <citation type="journal article" date="2012" name="BMC Genomics">
        <title>Sequencing the genome of Marssonina brunnea reveals fungus-poplar co-evolution.</title>
        <authorList>
            <person name="Zhu S."/>
            <person name="Cao Y.-Z."/>
            <person name="Jiang C."/>
            <person name="Tan B.-Y."/>
            <person name="Wang Z."/>
            <person name="Feng S."/>
            <person name="Zhang L."/>
            <person name="Su X.-H."/>
            <person name="Brejova B."/>
            <person name="Vinar T."/>
            <person name="Xu M."/>
            <person name="Wang M.-X."/>
            <person name="Zhang S.-G."/>
            <person name="Huang M.-R."/>
            <person name="Wu R."/>
            <person name="Zhou Y."/>
        </authorList>
    </citation>
    <scope>NUCLEOTIDE SEQUENCE [LARGE SCALE GENOMIC DNA]</scope>
    <source>
        <strain evidence="3 4">MB_m1</strain>
    </source>
</reference>
<feature type="signal peptide" evidence="2">
    <location>
        <begin position="1"/>
        <end position="19"/>
    </location>
</feature>
<feature type="chain" id="PRO_5003854816" description="GPI anchored protein" evidence="2">
    <location>
        <begin position="20"/>
        <end position="187"/>
    </location>
</feature>
<organism evidence="3 4">
    <name type="scientific">Marssonina brunnea f. sp. multigermtubi (strain MB_m1)</name>
    <name type="common">Marssonina leaf spot fungus</name>
    <dbReference type="NCBI Taxonomy" id="1072389"/>
    <lineage>
        <taxon>Eukaryota</taxon>
        <taxon>Fungi</taxon>
        <taxon>Dikarya</taxon>
        <taxon>Ascomycota</taxon>
        <taxon>Pezizomycotina</taxon>
        <taxon>Leotiomycetes</taxon>
        <taxon>Helotiales</taxon>
        <taxon>Drepanopezizaceae</taxon>
        <taxon>Drepanopeziza</taxon>
    </lineage>
</organism>
<keyword evidence="2" id="KW-0732">Signal</keyword>
<gene>
    <name evidence="3" type="ORF">MBM_09246</name>
</gene>
<dbReference type="HOGENOM" id="CLU_1447988_0_0_1"/>
<dbReference type="InParanoid" id="K1WKE4"/>
<protein>
    <recommendedName>
        <fullName evidence="5">GPI anchored protein</fullName>
    </recommendedName>
</protein>
<evidence type="ECO:0000256" key="2">
    <source>
        <dbReference type="SAM" id="SignalP"/>
    </source>
</evidence>
<keyword evidence="4" id="KW-1185">Reference proteome</keyword>
<evidence type="ECO:0000313" key="3">
    <source>
        <dbReference type="EMBL" id="EKD12677.1"/>
    </source>
</evidence>
<evidence type="ECO:0008006" key="5">
    <source>
        <dbReference type="Google" id="ProtNLM"/>
    </source>
</evidence>
<dbReference type="KEGG" id="mbe:MBM_09246"/>
<dbReference type="AlphaFoldDB" id="K1WKE4"/>
<dbReference type="EMBL" id="JH921455">
    <property type="protein sequence ID" value="EKD12677.1"/>
    <property type="molecule type" value="Genomic_DNA"/>
</dbReference>
<proteinExistence type="predicted"/>
<evidence type="ECO:0000256" key="1">
    <source>
        <dbReference type="SAM" id="MobiDB-lite"/>
    </source>
</evidence>
<evidence type="ECO:0000313" key="4">
    <source>
        <dbReference type="Proteomes" id="UP000006753"/>
    </source>
</evidence>
<dbReference type="OrthoDB" id="10538302at2759"/>